<dbReference type="STRING" id="149040.A0A194XE84"/>
<feature type="compositionally biased region" description="Basic and acidic residues" evidence="1">
    <location>
        <begin position="517"/>
        <end position="528"/>
    </location>
</feature>
<dbReference type="OrthoDB" id="2959108at2759"/>
<feature type="compositionally biased region" description="Polar residues" evidence="1">
    <location>
        <begin position="504"/>
        <end position="513"/>
    </location>
</feature>
<sequence length="587" mass="66381">MQSTFRREKRRPSLFDILPGELVDIADYAFEIHKREKRAPKLAVNASSWWYVNLTTATVQEIRKRSGPDDNPIERNILLFTLQILSLGFQLHFVFDGTKRLSNSRKLYPGRDPPSELFKDVLTKIGVPWHEAPDAAEAECAKMEMERVVDAVWSEDGDALALGCRTLIKSFFKIQSSTAESEKRNKSYAQFTVYNMEKLAGEHPGMDREGFVLNAIFNRMSKNPDEQSYLAPDDVLEAAERGLAKSLCAASGSSKELRQWAKTEFSDYLQSPEIPLDFPRRQHVQDYLKPIVSSREVFLNFQKAREPFDNEDALFSFLTDRLQMTLNQWVKYVLPYRVVRSLLATEEGSESQHDHLKLKCNDILKRKKGQLPQKVVAEFKLCEATSLNVATLHMETGEVETMLWILRRANFNQTPSLKTFFTPSQKGKGIAPGSMPERPRQRHIPEAEMAIATPSSAPASNPNGEVQTGEPSNSRPQKSPPSPTPASRKRKRHIPRQVSKRFSKTTCPPSRTMDSGKAVEKDTGDRDSLMMTPPMSYLYDAETPERHARASSADKKQPLDANLLLTPMDQIADRADAGDGYIVIDSD</sequence>
<evidence type="ECO:0000313" key="4">
    <source>
        <dbReference type="Proteomes" id="UP000070700"/>
    </source>
</evidence>
<gene>
    <name evidence="3" type="ORF">LY89DRAFT_36973</name>
</gene>
<dbReference type="GO" id="GO:0017108">
    <property type="term" value="F:5'-flap endonuclease activity"/>
    <property type="evidence" value="ECO:0007669"/>
    <property type="project" value="TreeGrafter"/>
</dbReference>
<dbReference type="CDD" id="cd09870">
    <property type="entry name" value="PIN_YEN1"/>
    <property type="match status" value="1"/>
</dbReference>
<evidence type="ECO:0000313" key="3">
    <source>
        <dbReference type="EMBL" id="KUJ18072.1"/>
    </source>
</evidence>
<dbReference type="PANTHER" id="PTHR11081:SF75">
    <property type="entry name" value="ENDONUCLEASE, PUTATIVE (AFU_ORTHOLOGUE AFUA_3G13260)-RELATED"/>
    <property type="match status" value="1"/>
</dbReference>
<dbReference type="SMART" id="SM00484">
    <property type="entry name" value="XPGI"/>
    <property type="match status" value="1"/>
</dbReference>
<feature type="compositionally biased region" description="Basic residues" evidence="1">
    <location>
        <begin position="487"/>
        <end position="503"/>
    </location>
</feature>
<dbReference type="AlphaFoldDB" id="A0A194XE84"/>
<keyword evidence="4" id="KW-1185">Reference proteome</keyword>
<dbReference type="InterPro" id="IPR029060">
    <property type="entry name" value="PIN-like_dom_sf"/>
</dbReference>
<proteinExistence type="predicted"/>
<dbReference type="GeneID" id="28816779"/>
<accession>A0A194XE84</accession>
<evidence type="ECO:0000259" key="2">
    <source>
        <dbReference type="SMART" id="SM00484"/>
    </source>
</evidence>
<evidence type="ECO:0000256" key="1">
    <source>
        <dbReference type="SAM" id="MobiDB-lite"/>
    </source>
</evidence>
<dbReference type="KEGG" id="psco:LY89DRAFT_36973"/>
<dbReference type="InterPro" id="IPR006086">
    <property type="entry name" value="XPG-I_dom"/>
</dbReference>
<dbReference type="Proteomes" id="UP000070700">
    <property type="component" value="Unassembled WGS sequence"/>
</dbReference>
<reference evidence="3 4" key="1">
    <citation type="submission" date="2015-10" db="EMBL/GenBank/DDBJ databases">
        <title>Full genome of DAOMC 229536 Phialocephala scopiformis, a fungal endophyte of spruce producing the potent anti-insectan compound rugulosin.</title>
        <authorList>
            <consortium name="DOE Joint Genome Institute"/>
            <person name="Walker A.K."/>
            <person name="Frasz S.L."/>
            <person name="Seifert K.A."/>
            <person name="Miller J.D."/>
            <person name="Mondo S.J."/>
            <person name="Labutti K."/>
            <person name="Lipzen A."/>
            <person name="Dockter R."/>
            <person name="Kennedy M."/>
            <person name="Grigoriev I.V."/>
            <person name="Spatafora J.W."/>
        </authorList>
    </citation>
    <scope>NUCLEOTIDE SEQUENCE [LARGE SCALE GENOMIC DNA]</scope>
    <source>
        <strain evidence="3 4">CBS 120377</strain>
    </source>
</reference>
<dbReference type="GO" id="GO:0006974">
    <property type="term" value="P:DNA damage response"/>
    <property type="evidence" value="ECO:0007669"/>
    <property type="project" value="UniProtKB-ARBA"/>
</dbReference>
<dbReference type="InParanoid" id="A0A194XE84"/>
<organism evidence="3 4">
    <name type="scientific">Mollisia scopiformis</name>
    <name type="common">Conifer needle endophyte fungus</name>
    <name type="synonym">Phialocephala scopiformis</name>
    <dbReference type="NCBI Taxonomy" id="149040"/>
    <lineage>
        <taxon>Eukaryota</taxon>
        <taxon>Fungi</taxon>
        <taxon>Dikarya</taxon>
        <taxon>Ascomycota</taxon>
        <taxon>Pezizomycotina</taxon>
        <taxon>Leotiomycetes</taxon>
        <taxon>Helotiales</taxon>
        <taxon>Mollisiaceae</taxon>
        <taxon>Mollisia</taxon>
    </lineage>
</organism>
<dbReference type="PANTHER" id="PTHR11081">
    <property type="entry name" value="FLAP ENDONUCLEASE FAMILY MEMBER"/>
    <property type="match status" value="1"/>
</dbReference>
<feature type="compositionally biased region" description="Polar residues" evidence="1">
    <location>
        <begin position="454"/>
        <end position="477"/>
    </location>
</feature>
<dbReference type="PRINTS" id="PR00853">
    <property type="entry name" value="XPGRADSUPER"/>
</dbReference>
<dbReference type="Pfam" id="PF00867">
    <property type="entry name" value="XPG_I"/>
    <property type="match status" value="1"/>
</dbReference>
<protein>
    <submittedName>
        <fullName evidence="3">PIN domain-like protein</fullName>
    </submittedName>
</protein>
<dbReference type="SUPFAM" id="SSF88723">
    <property type="entry name" value="PIN domain-like"/>
    <property type="match status" value="1"/>
</dbReference>
<feature type="domain" description="XPG-I" evidence="2">
    <location>
        <begin position="123"/>
        <end position="193"/>
    </location>
</feature>
<dbReference type="Gene3D" id="3.40.50.1010">
    <property type="entry name" value="5'-nuclease"/>
    <property type="match status" value="1"/>
</dbReference>
<dbReference type="EMBL" id="KQ947413">
    <property type="protein sequence ID" value="KUJ18072.1"/>
    <property type="molecule type" value="Genomic_DNA"/>
</dbReference>
<feature type="region of interest" description="Disordered" evidence="1">
    <location>
        <begin position="454"/>
        <end position="532"/>
    </location>
</feature>
<name>A0A194XE84_MOLSC</name>
<dbReference type="RefSeq" id="XP_018072427.1">
    <property type="nucleotide sequence ID" value="XM_018207053.1"/>
</dbReference>
<dbReference type="InterPro" id="IPR006084">
    <property type="entry name" value="XPG/Rad2"/>
</dbReference>